<name>A0A2N9LRE3_9BACT</name>
<dbReference type="EMBL" id="OKRB01000109">
    <property type="protein sequence ID" value="SPE25786.1"/>
    <property type="molecule type" value="Genomic_DNA"/>
</dbReference>
<dbReference type="Proteomes" id="UP000239735">
    <property type="component" value="Unassembled WGS sequence"/>
</dbReference>
<evidence type="ECO:0000313" key="1">
    <source>
        <dbReference type="EMBL" id="SPE25786.1"/>
    </source>
</evidence>
<accession>A0A2N9LRE3</accession>
<proteinExistence type="predicted"/>
<protein>
    <submittedName>
        <fullName evidence="1">Uncharacterized protein</fullName>
    </submittedName>
</protein>
<reference evidence="2" key="1">
    <citation type="submission" date="2018-02" db="EMBL/GenBank/DDBJ databases">
        <authorList>
            <person name="Hausmann B."/>
        </authorList>
    </citation>
    <scope>NUCLEOTIDE SEQUENCE [LARGE SCALE GENOMIC DNA]</scope>
    <source>
        <strain evidence="2">Peat soil MAG SbA5</strain>
    </source>
</reference>
<gene>
    <name evidence="1" type="ORF">SBA5_500007</name>
</gene>
<organism evidence="1 2">
    <name type="scientific">Candidatus Sulfuritelmatomonas gaucii</name>
    <dbReference type="NCBI Taxonomy" id="2043161"/>
    <lineage>
        <taxon>Bacteria</taxon>
        <taxon>Pseudomonadati</taxon>
        <taxon>Acidobacteriota</taxon>
        <taxon>Terriglobia</taxon>
        <taxon>Terriglobales</taxon>
        <taxon>Acidobacteriaceae</taxon>
        <taxon>Candidatus Sulfuritelmatomonas</taxon>
    </lineage>
</organism>
<dbReference type="AlphaFoldDB" id="A0A2N9LRE3"/>
<evidence type="ECO:0000313" key="2">
    <source>
        <dbReference type="Proteomes" id="UP000239735"/>
    </source>
</evidence>
<sequence length="85" mass="8983">MRANVNAPAITTAVATLLSRSCVNGMSPPYGDCSNHHCVQLNQVSDALAQNDARRVIPLDNSKVGVGSGGMIRCFSEAASGRWHE</sequence>